<dbReference type="Proteomes" id="UP000176404">
    <property type="component" value="Unassembled WGS sequence"/>
</dbReference>
<name>A0A1F8B8B8_9BACT</name>
<protein>
    <submittedName>
        <fullName evidence="1">Uncharacterized protein</fullName>
    </submittedName>
</protein>
<comment type="caution">
    <text evidence="1">The sequence shown here is derived from an EMBL/GenBank/DDBJ whole genome shotgun (WGS) entry which is preliminary data.</text>
</comment>
<evidence type="ECO:0000313" key="2">
    <source>
        <dbReference type="Proteomes" id="UP000176404"/>
    </source>
</evidence>
<reference evidence="1 2" key="1">
    <citation type="journal article" date="2016" name="Nat. Commun.">
        <title>Thousands of microbial genomes shed light on interconnected biogeochemical processes in an aquifer system.</title>
        <authorList>
            <person name="Anantharaman K."/>
            <person name="Brown C.T."/>
            <person name="Hug L.A."/>
            <person name="Sharon I."/>
            <person name="Castelle C.J."/>
            <person name="Probst A.J."/>
            <person name="Thomas B.C."/>
            <person name="Singh A."/>
            <person name="Wilkins M.J."/>
            <person name="Karaoz U."/>
            <person name="Brodie E.L."/>
            <person name="Williams K.H."/>
            <person name="Hubbard S.S."/>
            <person name="Banfield J.F."/>
        </authorList>
    </citation>
    <scope>NUCLEOTIDE SEQUENCE [LARGE SCALE GENOMIC DNA]</scope>
</reference>
<sequence length="222" mass="25291">MQNKKNLFLNLFFFLSIFLLFLEFFKLSLKVDYLVKEKKLLNSSANKTENKKVNIEDLCETNCKDRFSRLVSEEVSHAVATLSSKLNTEISVKEVKINTSKKTSYIPMGTSFSTTSTSWTEIPDSGVYIDLLNDYGDKATVSWETSLKVAHGNGKSYARLYDNTNKIAVDFSELSTEKNANYQQVSSGNLPFWRGRNLYKVQIKSLNSFEITYSGGKIKIIY</sequence>
<evidence type="ECO:0000313" key="1">
    <source>
        <dbReference type="EMBL" id="OGM59588.1"/>
    </source>
</evidence>
<dbReference type="EMBL" id="MGHD01000018">
    <property type="protein sequence ID" value="OGM59588.1"/>
    <property type="molecule type" value="Genomic_DNA"/>
</dbReference>
<accession>A0A1F8B8B8</accession>
<proteinExistence type="predicted"/>
<dbReference type="AlphaFoldDB" id="A0A1F8B8B8"/>
<gene>
    <name evidence="1" type="ORF">A2892_04550</name>
</gene>
<organism evidence="1 2">
    <name type="scientific">Candidatus Woesebacteria bacterium RIFCSPLOWO2_01_FULL_39_10b</name>
    <dbReference type="NCBI Taxonomy" id="1802517"/>
    <lineage>
        <taxon>Bacteria</taxon>
        <taxon>Candidatus Woeseibacteriota</taxon>
    </lineage>
</organism>
<dbReference type="STRING" id="1802517.A2892_04550"/>